<organism evidence="1 2">
    <name type="scientific">Amycolatopsis nalaikhensis</name>
    <dbReference type="NCBI Taxonomy" id="715472"/>
    <lineage>
        <taxon>Bacteria</taxon>
        <taxon>Bacillati</taxon>
        <taxon>Actinomycetota</taxon>
        <taxon>Actinomycetes</taxon>
        <taxon>Pseudonocardiales</taxon>
        <taxon>Pseudonocardiaceae</taxon>
        <taxon>Amycolatopsis</taxon>
    </lineage>
</organism>
<protein>
    <submittedName>
        <fullName evidence="1">Uncharacterized protein</fullName>
    </submittedName>
</protein>
<accession>A0ABY8XL43</accession>
<evidence type="ECO:0000313" key="1">
    <source>
        <dbReference type="EMBL" id="WIV56353.1"/>
    </source>
</evidence>
<name>A0ABY8XL43_9PSEU</name>
<gene>
    <name evidence="1" type="ORF">QP939_47435</name>
</gene>
<dbReference type="EMBL" id="CP127173">
    <property type="protein sequence ID" value="WIV56353.1"/>
    <property type="molecule type" value="Genomic_DNA"/>
</dbReference>
<keyword evidence="2" id="KW-1185">Reference proteome</keyword>
<dbReference type="Proteomes" id="UP001227101">
    <property type="component" value="Chromosome"/>
</dbReference>
<proteinExistence type="predicted"/>
<reference evidence="1 2" key="1">
    <citation type="submission" date="2023-06" db="EMBL/GenBank/DDBJ databases">
        <authorList>
            <person name="Oyuntsetseg B."/>
            <person name="Kim S.B."/>
        </authorList>
    </citation>
    <scope>NUCLEOTIDE SEQUENCE [LARGE SCALE GENOMIC DNA]</scope>
    <source>
        <strain evidence="1 2">2-2</strain>
    </source>
</reference>
<evidence type="ECO:0000313" key="2">
    <source>
        <dbReference type="Proteomes" id="UP001227101"/>
    </source>
</evidence>
<sequence>MRRPQKGWSATNGQMTCGRPAATAAAVVPAPPWCTTRLVGRCGWTAPDFRAWLAGQMAAALLGTPA</sequence>